<reference evidence="1 2" key="1">
    <citation type="submission" date="2013-08" db="EMBL/GenBank/DDBJ databases">
        <authorList>
            <person name="Weinstock G."/>
            <person name="Sodergren E."/>
            <person name="Wylie T."/>
            <person name="Fulton L."/>
            <person name="Fulton R."/>
            <person name="Fronick C."/>
            <person name="O'Laughlin M."/>
            <person name="Godfrey J."/>
            <person name="Miner T."/>
            <person name="Herter B."/>
            <person name="Appelbaum E."/>
            <person name="Cordes M."/>
            <person name="Lek S."/>
            <person name="Wollam A."/>
            <person name="Pepin K.H."/>
            <person name="Palsikar V.B."/>
            <person name="Mitreva M."/>
            <person name="Wilson R.K."/>
        </authorList>
    </citation>
    <scope>NUCLEOTIDE SEQUENCE [LARGE SCALE GENOMIC DNA]</scope>
    <source>
        <strain evidence="1 2">ATCC 14665</strain>
    </source>
</reference>
<organism evidence="1 2">
    <name type="scientific">Leifsonia aquatica ATCC 14665</name>
    <dbReference type="NCBI Taxonomy" id="1358026"/>
    <lineage>
        <taxon>Bacteria</taxon>
        <taxon>Bacillati</taxon>
        <taxon>Actinomycetota</taxon>
        <taxon>Actinomycetes</taxon>
        <taxon>Micrococcales</taxon>
        <taxon>Microbacteriaceae</taxon>
        <taxon>Leifsonia</taxon>
    </lineage>
</organism>
<dbReference type="HOGENOM" id="CLU_3226366_0_0_11"/>
<dbReference type="SUPFAM" id="SSF52096">
    <property type="entry name" value="ClpP/crotonase"/>
    <property type="match status" value="1"/>
</dbReference>
<dbReference type="InterPro" id="IPR029045">
    <property type="entry name" value="ClpP/crotonase-like_dom_sf"/>
</dbReference>
<sequence length="44" mass="4584">MIELSIDDGVGRVTLNAPERLNALGPDDLRALDTAYAEAEAAGV</sequence>
<gene>
    <name evidence="1" type="ORF">N136_01161</name>
</gene>
<dbReference type="Gene3D" id="3.30.300.220">
    <property type="match status" value="1"/>
</dbReference>
<dbReference type="AlphaFoldDB" id="U2TCQ8"/>
<feature type="non-terminal residue" evidence="1">
    <location>
        <position position="44"/>
    </location>
</feature>
<evidence type="ECO:0000313" key="1">
    <source>
        <dbReference type="EMBL" id="ERK72482.1"/>
    </source>
</evidence>
<evidence type="ECO:0000313" key="2">
    <source>
        <dbReference type="Proteomes" id="UP000016605"/>
    </source>
</evidence>
<accession>U2TCQ8</accession>
<name>U2TCQ8_LEIAQ</name>
<comment type="caution">
    <text evidence="1">The sequence shown here is derived from an EMBL/GenBank/DDBJ whole genome shotgun (WGS) entry which is preliminary data.</text>
</comment>
<protein>
    <recommendedName>
        <fullName evidence="3">Enoyl-CoA hydratase</fullName>
    </recommendedName>
</protein>
<proteinExistence type="predicted"/>
<dbReference type="Proteomes" id="UP000016605">
    <property type="component" value="Unassembled WGS sequence"/>
</dbReference>
<evidence type="ECO:0008006" key="3">
    <source>
        <dbReference type="Google" id="ProtNLM"/>
    </source>
</evidence>
<dbReference type="EMBL" id="AWVQ01000125">
    <property type="protein sequence ID" value="ERK72482.1"/>
    <property type="molecule type" value="Genomic_DNA"/>
</dbReference>